<dbReference type="AlphaFoldDB" id="A0A075TZA7"/>
<proteinExistence type="predicted"/>
<dbReference type="Proteomes" id="UP000029079">
    <property type="component" value="Chromosome"/>
</dbReference>
<evidence type="ECO:0000313" key="2">
    <source>
        <dbReference type="Proteomes" id="UP000029079"/>
    </source>
</evidence>
<accession>A0A075TZA7</accession>
<dbReference type="KEGG" id="wct:WS74_0668"/>
<name>A0A075TZA7_9LACO</name>
<dbReference type="KEGG" id="wce:WS08_0666"/>
<reference evidence="2" key="2">
    <citation type="submission" date="2014-08" db="EMBL/GenBank/DDBJ databases">
        <title>Complete genome of Weissella ceti strain WS74 isolated from diseased rainbow trout in Brazil.</title>
        <authorList>
            <person name="Figueiredo H.C.P."/>
            <person name="Leal C.A.G."/>
            <person name="Pereira F.L."/>
            <person name="Soares S.C."/>
            <person name="Dorella F.A."/>
            <person name="Carvalho A.F."/>
            <person name="Azevedo V.A.C."/>
        </authorList>
    </citation>
    <scope>NUCLEOTIDE SEQUENCE [LARGE SCALE GENOMIC DNA]</scope>
    <source>
        <strain evidence="2">WS74</strain>
    </source>
</reference>
<organism evidence="1 2">
    <name type="scientific">Weissella ceti</name>
    <dbReference type="NCBI Taxonomy" id="759620"/>
    <lineage>
        <taxon>Bacteria</taxon>
        <taxon>Bacillati</taxon>
        <taxon>Bacillota</taxon>
        <taxon>Bacilli</taxon>
        <taxon>Lactobacillales</taxon>
        <taxon>Lactobacillaceae</taxon>
        <taxon>Weissella</taxon>
    </lineage>
</organism>
<evidence type="ECO:0000313" key="1">
    <source>
        <dbReference type="EMBL" id="AIM62920.1"/>
    </source>
</evidence>
<dbReference type="PATRIC" id="fig|759620.7.peg.692"/>
<dbReference type="KEGG" id="wci:WS105_0728"/>
<sequence length="146" mass="16978">MNKEVVTAPHRVIEELDEWLEQAGLNPSIWMMLMDINEHHEMFTATSYWVYGDNTLTESTRVRREMAVIAHVFGETSLQIEREPRYYVTYQERKQTLFIYKAGIDKQLQTLNEGMPPYEAGLSKVLADEIAQEFNGEVKSIDTESD</sequence>
<dbReference type="EMBL" id="CP009223">
    <property type="protein sequence ID" value="AIM62920.1"/>
    <property type="molecule type" value="Genomic_DNA"/>
</dbReference>
<keyword evidence="2" id="KW-1185">Reference proteome</keyword>
<protein>
    <submittedName>
        <fullName evidence="1">Uncharacterized protein</fullName>
    </submittedName>
</protein>
<reference evidence="1 2" key="1">
    <citation type="journal article" date="2014" name="Genome Announc.">
        <title>Complete Genome Sequences of Fish Pathogenic Weissella ceti Strains WS74 and WS105.</title>
        <authorList>
            <person name="Figueiredo H.C."/>
            <person name="Leal C.A."/>
            <person name="Dorella F.A."/>
            <person name="Carvalho A.F."/>
            <person name="Soares S.C."/>
            <person name="Pereira F.L."/>
            <person name="Azevedo V.A."/>
        </authorList>
    </citation>
    <scope>NUCLEOTIDE SEQUENCE [LARGE SCALE GENOMIC DNA]</scope>
    <source>
        <strain evidence="1 2">WS74</strain>
    </source>
</reference>
<gene>
    <name evidence="1" type="ORF">WS74_0668</name>
</gene>